<proteinExistence type="predicted"/>
<organism evidence="2 3">
    <name type="scientific">Baudoinia panamericana (strain UAMH 10762)</name>
    <name type="common">Angels' share fungus</name>
    <name type="synonym">Baudoinia compniacensis (strain UAMH 10762)</name>
    <dbReference type="NCBI Taxonomy" id="717646"/>
    <lineage>
        <taxon>Eukaryota</taxon>
        <taxon>Fungi</taxon>
        <taxon>Dikarya</taxon>
        <taxon>Ascomycota</taxon>
        <taxon>Pezizomycotina</taxon>
        <taxon>Dothideomycetes</taxon>
        <taxon>Dothideomycetidae</taxon>
        <taxon>Mycosphaerellales</taxon>
        <taxon>Teratosphaeriaceae</taxon>
        <taxon>Baudoinia</taxon>
    </lineage>
</organism>
<evidence type="ECO:0000313" key="2">
    <source>
        <dbReference type="EMBL" id="EMC96197.1"/>
    </source>
</evidence>
<dbReference type="OrthoDB" id="5405107at2759"/>
<keyword evidence="1" id="KW-0812">Transmembrane</keyword>
<dbReference type="Proteomes" id="UP000011761">
    <property type="component" value="Unassembled WGS sequence"/>
</dbReference>
<dbReference type="KEGG" id="bcom:BAUCODRAFT_70754"/>
<dbReference type="GeneID" id="19116612"/>
<accession>M2LP88</accession>
<keyword evidence="1" id="KW-1133">Transmembrane helix</keyword>
<evidence type="ECO:0000256" key="1">
    <source>
        <dbReference type="SAM" id="Phobius"/>
    </source>
</evidence>
<keyword evidence="1" id="KW-0472">Membrane</keyword>
<dbReference type="eggNOG" id="ENOG502SRHJ">
    <property type="taxonomic scope" value="Eukaryota"/>
</dbReference>
<dbReference type="OMA" id="REQTRIP"/>
<feature type="transmembrane region" description="Helical" evidence="1">
    <location>
        <begin position="53"/>
        <end position="72"/>
    </location>
</feature>
<gene>
    <name evidence="2" type="ORF">BAUCODRAFT_70754</name>
</gene>
<dbReference type="AlphaFoldDB" id="M2LP88"/>
<keyword evidence="3" id="KW-1185">Reference proteome</keyword>
<reference evidence="2 3" key="1">
    <citation type="journal article" date="2012" name="PLoS Pathog.">
        <title>Diverse lifestyles and strategies of plant pathogenesis encoded in the genomes of eighteen Dothideomycetes fungi.</title>
        <authorList>
            <person name="Ohm R.A."/>
            <person name="Feau N."/>
            <person name="Henrissat B."/>
            <person name="Schoch C.L."/>
            <person name="Horwitz B.A."/>
            <person name="Barry K.W."/>
            <person name="Condon B.J."/>
            <person name="Copeland A.C."/>
            <person name="Dhillon B."/>
            <person name="Glaser F."/>
            <person name="Hesse C.N."/>
            <person name="Kosti I."/>
            <person name="LaButti K."/>
            <person name="Lindquist E.A."/>
            <person name="Lucas S."/>
            <person name="Salamov A.A."/>
            <person name="Bradshaw R.E."/>
            <person name="Ciuffetti L."/>
            <person name="Hamelin R.C."/>
            <person name="Kema G.H.J."/>
            <person name="Lawrence C."/>
            <person name="Scott J.A."/>
            <person name="Spatafora J.W."/>
            <person name="Turgeon B.G."/>
            <person name="de Wit P.J.G.M."/>
            <person name="Zhong S."/>
            <person name="Goodwin S.B."/>
            <person name="Grigoriev I.V."/>
        </authorList>
    </citation>
    <scope>NUCLEOTIDE SEQUENCE [LARGE SCALE GENOMIC DNA]</scope>
    <source>
        <strain evidence="2 3">UAMH 10762</strain>
    </source>
</reference>
<protein>
    <submittedName>
        <fullName evidence="2">Uncharacterized protein</fullName>
    </submittedName>
</protein>
<dbReference type="EMBL" id="KB445555">
    <property type="protein sequence ID" value="EMC96197.1"/>
    <property type="molecule type" value="Genomic_DNA"/>
</dbReference>
<sequence>MHVCQAGLSAWGGYQSYIAITNLRKYEETTKKLAKWSNTVEEQLHKTRTTQGAGAVAILLSFIAATTLASVGARLNPWVRFGISPVMLLTVLFARGHIKNFWAPGDSKTVGTRIPLPNMEDYNEAQRRTEEVLGTLEYLEYGWVATTFIAGMLGYS</sequence>
<dbReference type="HOGENOM" id="CLU_120129_0_0_1"/>
<dbReference type="RefSeq" id="XP_007676335.1">
    <property type="nucleotide sequence ID" value="XM_007678145.1"/>
</dbReference>
<evidence type="ECO:0000313" key="3">
    <source>
        <dbReference type="Proteomes" id="UP000011761"/>
    </source>
</evidence>
<name>M2LP88_BAUPA</name>